<dbReference type="Proteomes" id="UP000653002">
    <property type="component" value="Unassembled WGS sequence"/>
</dbReference>
<dbReference type="Proteomes" id="UP000052230">
    <property type="component" value="Unassembled WGS sequence"/>
</dbReference>
<dbReference type="EMBL" id="CCXZ01000113">
    <property type="protein sequence ID" value="CEG15768.1"/>
    <property type="molecule type" value="Genomic_DNA"/>
</dbReference>
<protein>
    <recommendedName>
        <fullName evidence="5">Sel1 repeat family protein</fullName>
    </recommendedName>
</protein>
<dbReference type="KEGG" id="xcf:J172_01636"/>
<dbReference type="KEGG" id="xcm:J164_01641"/>
<accession>A0A0U5FBM6</accession>
<dbReference type="EMBL" id="JAABFR010001269">
    <property type="protein sequence ID" value="MBD4337717.1"/>
    <property type="molecule type" value="Genomic_DNA"/>
</dbReference>
<dbReference type="GeneID" id="66910662"/>
<reference evidence="2 4" key="1">
    <citation type="submission" date="2014-09" db="EMBL/GenBank/DDBJ databases">
        <authorList>
            <person name="Regsiter A."/>
        </authorList>
    </citation>
    <scope>NUCLEOTIDE SEQUENCE [LARGE SCALE GENOMIC DNA]</scope>
</reference>
<evidence type="ECO:0000313" key="2">
    <source>
        <dbReference type="EMBL" id="CEG15768.1"/>
    </source>
</evidence>
<dbReference type="KEGG" id="xcn:J169_01641"/>
<dbReference type="KEGG" id="xcu:J159_01641"/>
<name>A0A0U5FBM6_XANCI</name>
<dbReference type="OMA" id="EYCAGIS"/>
<reference evidence="3" key="2">
    <citation type="submission" date="2020-01" db="EMBL/GenBank/DDBJ databases">
        <authorList>
            <person name="Richard D."/>
        </authorList>
    </citation>
    <scope>NUCLEOTIDE SEQUENCE</scope>
    <source>
        <strain evidence="3">JP541</strain>
    </source>
</reference>
<proteinExistence type="predicted"/>
<dbReference type="AlphaFoldDB" id="A0A0U5FBM6"/>
<dbReference type="KEGG" id="xcr:J163_01641"/>
<dbReference type="KEGG" id="xcw:J162_01641"/>
<comment type="caution">
    <text evidence="2">The sequence shown here is derived from an EMBL/GenBank/DDBJ whole genome shotgun (WGS) entry which is preliminary data.</text>
</comment>
<gene>
    <name evidence="3" type="ORF">GUH15_16980</name>
    <name evidence="2" type="ORF">XAC3562_210232</name>
</gene>
<evidence type="ECO:0000313" key="4">
    <source>
        <dbReference type="Proteomes" id="UP000052230"/>
    </source>
</evidence>
<evidence type="ECO:0008006" key="5">
    <source>
        <dbReference type="Google" id="ProtNLM"/>
    </source>
</evidence>
<feature type="region of interest" description="Disordered" evidence="1">
    <location>
        <begin position="43"/>
        <end position="69"/>
    </location>
</feature>
<dbReference type="RefSeq" id="WP_011050955.1">
    <property type="nucleotide sequence ID" value="NZ_CAVLHM010000011.1"/>
</dbReference>
<keyword evidence="4" id="KW-1185">Reference proteome</keyword>
<evidence type="ECO:0000313" key="3">
    <source>
        <dbReference type="EMBL" id="MBD4337717.1"/>
    </source>
</evidence>
<evidence type="ECO:0000256" key="1">
    <source>
        <dbReference type="SAM" id="MobiDB-lite"/>
    </source>
</evidence>
<organism evidence="2 4">
    <name type="scientific">Xanthomonas citri pv. citri</name>
    <dbReference type="NCBI Taxonomy" id="611301"/>
    <lineage>
        <taxon>Bacteria</taxon>
        <taxon>Pseudomonadati</taxon>
        <taxon>Pseudomonadota</taxon>
        <taxon>Gammaproteobacteria</taxon>
        <taxon>Lysobacterales</taxon>
        <taxon>Lysobacteraceae</taxon>
        <taxon>Xanthomonas</taxon>
    </lineage>
</organism>
<sequence length="326" mass="35396">MPPSFLIMQKRNLSIAVIFSVIVLASAGGLIYQRSKKEEHNFEANVQARASHESPAKPSRATAPLPPGNTPFRLVADNLKARALKGDAGAACRLALEYQKCNLAQQQISHADDVTSTSQDESDGVPEIALPLDKAKFYANLAHCEGTEEVNASEISRMWRRSAENGNLAAMVNYAAGNAFSVASTLDTAEELIIYRKIAPQISRSAINRGSGLALLSLAAAYQPENQVGIRSYLSQAVGADIQQSLTLYKMAKMAATGSDQEVSRFIDDQIEKLDRRASALQRSQSDYEARERVSTIGKINLPSARDIAWLRIGSAPSIDLKDCED</sequence>